<dbReference type="PANTHER" id="PTHR43046:SF2">
    <property type="entry name" value="8-OXO-DGTP DIPHOSPHATASE-RELATED"/>
    <property type="match status" value="1"/>
</dbReference>
<dbReference type="InterPro" id="IPR000086">
    <property type="entry name" value="NUDIX_hydrolase_dom"/>
</dbReference>
<accession>A0ABW8JR55</accession>
<dbReference type="Gene3D" id="3.90.79.10">
    <property type="entry name" value="Nucleoside Triphosphate Pyrophosphohydrolase"/>
    <property type="match status" value="1"/>
</dbReference>
<name>A0ABW8JR55_9GAMM</name>
<evidence type="ECO:0000256" key="1">
    <source>
        <dbReference type="ARBA" id="ARBA00001946"/>
    </source>
</evidence>
<comment type="caution">
    <text evidence="4">The sequence shown here is derived from an EMBL/GenBank/DDBJ whole genome shotgun (WGS) entry which is preliminary data.</text>
</comment>
<proteinExistence type="predicted"/>
<protein>
    <submittedName>
        <fullName evidence="4">NUDIX domain-containing protein</fullName>
    </submittedName>
</protein>
<evidence type="ECO:0000256" key="2">
    <source>
        <dbReference type="ARBA" id="ARBA00022801"/>
    </source>
</evidence>
<keyword evidence="5" id="KW-1185">Reference proteome</keyword>
<evidence type="ECO:0000313" key="5">
    <source>
        <dbReference type="Proteomes" id="UP001620460"/>
    </source>
</evidence>
<organism evidence="4 5">
    <name type="scientific">Dyella ginsengisoli</name>
    <dbReference type="NCBI Taxonomy" id="363848"/>
    <lineage>
        <taxon>Bacteria</taxon>
        <taxon>Pseudomonadati</taxon>
        <taxon>Pseudomonadota</taxon>
        <taxon>Gammaproteobacteria</taxon>
        <taxon>Lysobacterales</taxon>
        <taxon>Rhodanobacteraceae</taxon>
        <taxon>Dyella</taxon>
    </lineage>
</organism>
<evidence type="ECO:0000313" key="4">
    <source>
        <dbReference type="EMBL" id="MFK2903479.1"/>
    </source>
</evidence>
<sequence>MNGEDRRIRIVAAVIRDETGRVLLVRKRGATVFQQPGGKRDPYDADDLATLARELREELGVTLVPGSARHLWRASAPAANEPGHTVEGEVYAVEVAGDIRAQAEIEELRWIDPAAPGDLPIARLSREHILPRLPVARP</sequence>
<dbReference type="SUPFAM" id="SSF55811">
    <property type="entry name" value="Nudix"/>
    <property type="match status" value="1"/>
</dbReference>
<dbReference type="CDD" id="cd04690">
    <property type="entry name" value="NUDIX_Hydrolase"/>
    <property type="match status" value="1"/>
</dbReference>
<dbReference type="PANTHER" id="PTHR43046">
    <property type="entry name" value="GDP-MANNOSE MANNOSYL HYDROLASE"/>
    <property type="match status" value="1"/>
</dbReference>
<dbReference type="EMBL" id="JADIKM010000001">
    <property type="protein sequence ID" value="MFK2903479.1"/>
    <property type="molecule type" value="Genomic_DNA"/>
</dbReference>
<evidence type="ECO:0000259" key="3">
    <source>
        <dbReference type="PROSITE" id="PS51462"/>
    </source>
</evidence>
<feature type="domain" description="Nudix hydrolase" evidence="3">
    <location>
        <begin position="6"/>
        <end position="137"/>
    </location>
</feature>
<keyword evidence="2" id="KW-0378">Hydrolase</keyword>
<dbReference type="PROSITE" id="PS51462">
    <property type="entry name" value="NUDIX"/>
    <property type="match status" value="1"/>
</dbReference>
<dbReference type="InterPro" id="IPR015797">
    <property type="entry name" value="NUDIX_hydrolase-like_dom_sf"/>
</dbReference>
<comment type="cofactor">
    <cofactor evidence="1">
        <name>Mg(2+)</name>
        <dbReference type="ChEBI" id="CHEBI:18420"/>
    </cofactor>
</comment>
<dbReference type="RefSeq" id="WP_404630954.1">
    <property type="nucleotide sequence ID" value="NZ_JADIKM010000001.1"/>
</dbReference>
<dbReference type="Proteomes" id="UP001620460">
    <property type="component" value="Unassembled WGS sequence"/>
</dbReference>
<reference evidence="4 5" key="1">
    <citation type="submission" date="2020-10" db="EMBL/GenBank/DDBJ databases">
        <title>Phylogeny of dyella-like bacteria.</title>
        <authorList>
            <person name="Fu J."/>
        </authorList>
    </citation>
    <scope>NUCLEOTIDE SEQUENCE [LARGE SCALE GENOMIC DNA]</scope>
    <source>
        <strain evidence="4 5">Gsoil3046</strain>
    </source>
</reference>
<gene>
    <name evidence="4" type="ORF">ISP17_05870</name>
</gene>
<dbReference type="Pfam" id="PF00293">
    <property type="entry name" value="NUDIX"/>
    <property type="match status" value="1"/>
</dbReference>